<gene>
    <name evidence="3" type="ORF">MKZ38_001835</name>
</gene>
<sequence length="148" mass="15277">MSITTSHHPPRLLIMALAVMFLPRISASALPFSNPTLSAREDQQNMVFASETTAWGAGWVGIGIGVAVGVVGIGGIFWLIKKHLGNRRSLKKLQKAYQDGNAGIQGASPGAIGPGAAAPVGMMGGMGRMGVPSTQMPAPAMKWPASGK</sequence>
<feature type="signal peptide" evidence="2">
    <location>
        <begin position="1"/>
        <end position="27"/>
    </location>
</feature>
<proteinExistence type="predicted"/>
<keyword evidence="4" id="KW-1185">Reference proteome</keyword>
<keyword evidence="1" id="KW-1133">Transmembrane helix</keyword>
<organism evidence="3 4">
    <name type="scientific">Zalerion maritima</name>
    <dbReference type="NCBI Taxonomy" id="339359"/>
    <lineage>
        <taxon>Eukaryota</taxon>
        <taxon>Fungi</taxon>
        <taxon>Dikarya</taxon>
        <taxon>Ascomycota</taxon>
        <taxon>Pezizomycotina</taxon>
        <taxon>Sordariomycetes</taxon>
        <taxon>Lulworthiomycetidae</taxon>
        <taxon>Lulworthiales</taxon>
        <taxon>Lulworthiaceae</taxon>
        <taxon>Zalerion</taxon>
    </lineage>
</organism>
<accession>A0AAD5RXA1</accession>
<evidence type="ECO:0000313" key="4">
    <source>
        <dbReference type="Proteomes" id="UP001201980"/>
    </source>
</evidence>
<keyword evidence="2" id="KW-0732">Signal</keyword>
<evidence type="ECO:0000256" key="2">
    <source>
        <dbReference type="SAM" id="SignalP"/>
    </source>
</evidence>
<evidence type="ECO:0000256" key="1">
    <source>
        <dbReference type="SAM" id="Phobius"/>
    </source>
</evidence>
<keyword evidence="1" id="KW-0812">Transmembrane</keyword>
<dbReference type="Proteomes" id="UP001201980">
    <property type="component" value="Unassembled WGS sequence"/>
</dbReference>
<protein>
    <submittedName>
        <fullName evidence="3">Uncharacterized protein</fullName>
    </submittedName>
</protein>
<reference evidence="3" key="1">
    <citation type="submission" date="2022-07" db="EMBL/GenBank/DDBJ databases">
        <title>Draft genome sequence of Zalerion maritima ATCC 34329, a (micro)plastics degrading marine fungus.</title>
        <authorList>
            <person name="Paco A."/>
            <person name="Goncalves M.F.M."/>
            <person name="Rocha-Santos T.A.P."/>
            <person name="Alves A."/>
        </authorList>
    </citation>
    <scope>NUCLEOTIDE SEQUENCE</scope>
    <source>
        <strain evidence="3">ATCC 34329</strain>
    </source>
</reference>
<name>A0AAD5RXA1_9PEZI</name>
<evidence type="ECO:0000313" key="3">
    <source>
        <dbReference type="EMBL" id="KAJ2901447.1"/>
    </source>
</evidence>
<dbReference type="AlphaFoldDB" id="A0AAD5RXA1"/>
<keyword evidence="1" id="KW-0472">Membrane</keyword>
<comment type="caution">
    <text evidence="3">The sequence shown here is derived from an EMBL/GenBank/DDBJ whole genome shotgun (WGS) entry which is preliminary data.</text>
</comment>
<feature type="chain" id="PRO_5042008255" evidence="2">
    <location>
        <begin position="28"/>
        <end position="148"/>
    </location>
</feature>
<dbReference type="EMBL" id="JAKWBI020000151">
    <property type="protein sequence ID" value="KAJ2901447.1"/>
    <property type="molecule type" value="Genomic_DNA"/>
</dbReference>
<feature type="transmembrane region" description="Helical" evidence="1">
    <location>
        <begin position="56"/>
        <end position="80"/>
    </location>
</feature>